<keyword evidence="3" id="KW-1185">Reference proteome</keyword>
<gene>
    <name evidence="2" type="ORF">VKT23_002880</name>
</gene>
<dbReference type="Gene3D" id="3.50.50.60">
    <property type="entry name" value="FAD/NAD(P)-binding domain"/>
    <property type="match status" value="1"/>
</dbReference>
<accession>A0ABR1K177</accession>
<dbReference type="SUPFAM" id="SSF51905">
    <property type="entry name" value="FAD/NAD(P)-binding domain"/>
    <property type="match status" value="1"/>
</dbReference>
<dbReference type="Proteomes" id="UP001498398">
    <property type="component" value="Unassembled WGS sequence"/>
</dbReference>
<dbReference type="InterPro" id="IPR036188">
    <property type="entry name" value="FAD/NAD-bd_sf"/>
</dbReference>
<name>A0ABR1K177_9AGAR</name>
<organism evidence="2 3">
    <name type="scientific">Marasmiellus scandens</name>
    <dbReference type="NCBI Taxonomy" id="2682957"/>
    <lineage>
        <taxon>Eukaryota</taxon>
        <taxon>Fungi</taxon>
        <taxon>Dikarya</taxon>
        <taxon>Basidiomycota</taxon>
        <taxon>Agaricomycotina</taxon>
        <taxon>Agaricomycetes</taxon>
        <taxon>Agaricomycetidae</taxon>
        <taxon>Agaricales</taxon>
        <taxon>Marasmiineae</taxon>
        <taxon>Omphalotaceae</taxon>
        <taxon>Marasmiellus</taxon>
    </lineage>
</organism>
<dbReference type="PANTHER" id="PTHR13847:SF213">
    <property type="entry name" value="DEPENDENT OXIDOREDUCTASE, PUTATIVE-RELATED"/>
    <property type="match status" value="1"/>
</dbReference>
<reference evidence="2 3" key="1">
    <citation type="submission" date="2024-01" db="EMBL/GenBank/DDBJ databases">
        <title>A draft genome for the cacao thread blight pathogen Marasmiellus scandens.</title>
        <authorList>
            <person name="Baruah I.K."/>
            <person name="Leung J."/>
            <person name="Bukari Y."/>
            <person name="Amoako-Attah I."/>
            <person name="Meinhardt L.W."/>
            <person name="Bailey B.A."/>
            <person name="Cohen S.P."/>
        </authorList>
    </citation>
    <scope>NUCLEOTIDE SEQUENCE [LARGE SCALE GENOMIC DNA]</scope>
    <source>
        <strain evidence="2 3">GH-19</strain>
    </source>
</reference>
<comment type="caution">
    <text evidence="2">The sequence shown here is derived from an EMBL/GenBank/DDBJ whole genome shotgun (WGS) entry which is preliminary data.</text>
</comment>
<dbReference type="PANTHER" id="PTHR13847">
    <property type="entry name" value="SARCOSINE DEHYDROGENASE-RELATED"/>
    <property type="match status" value="1"/>
</dbReference>
<sequence length="573" mass="62832">MGALLSQIRTTLATFSSLASAYSKLGKRIESSPGIPVPNPSTPYWAIPPSSIAKHTHEEFPEYADVVIIGSGITGTSFARELLDGYYGGKKKVSDSDSDKKPIKVVMLEARDACSGATARNGGHVRPVSYPEYPAWKKKYGVEEARGVVRFRRSHVEEMLRVAEEEDLLGDSQARRVQTYDVFYEKALFEDMKGRLEVYLEDISEEKGEWAVLEDRESIRNLQLADRVAGIISTAAGVLHPYRLVTGILERLLKTYPESFFLFTNTPCTTVSAPFLNSNYIVRTPKGSIQTRHVIHATNGWASHLLEPMRSKIIPLRGVMTAQRPGTDLGHISATQPTKESWLGQRSFLFFPGSEELQFDYLSQMPVSTPASSPSKYPTPSGELMYGGGFFHNGISEFNLTDIGNVDDTDWDHGVEAYLAGALASGLDGGWFGRHWGEEGRPSGDVTQFNGYNEEFGKGRVIKAWSGIMGYSADRMPWVGRLPPKTAGREGPKYPSKAGAAEETAASSLATSGEWIAAGFSGEGMVQAWMCGKALAGMVLGKDAGEDPAIPLLPDCLIITEKRWRRARPEDAI</sequence>
<protein>
    <recommendedName>
        <fullName evidence="1">FAD dependent oxidoreductase domain-containing protein</fullName>
    </recommendedName>
</protein>
<dbReference type="InterPro" id="IPR006076">
    <property type="entry name" value="FAD-dep_OxRdtase"/>
</dbReference>
<dbReference type="Pfam" id="PF01266">
    <property type="entry name" value="DAO"/>
    <property type="match status" value="1"/>
</dbReference>
<proteinExistence type="predicted"/>
<evidence type="ECO:0000313" key="2">
    <source>
        <dbReference type="EMBL" id="KAK7468364.1"/>
    </source>
</evidence>
<evidence type="ECO:0000259" key="1">
    <source>
        <dbReference type="Pfam" id="PF01266"/>
    </source>
</evidence>
<feature type="domain" description="FAD dependent oxidoreductase" evidence="1">
    <location>
        <begin position="65"/>
        <end position="536"/>
    </location>
</feature>
<dbReference type="EMBL" id="JBANRG010000003">
    <property type="protein sequence ID" value="KAK7468364.1"/>
    <property type="molecule type" value="Genomic_DNA"/>
</dbReference>
<evidence type="ECO:0000313" key="3">
    <source>
        <dbReference type="Proteomes" id="UP001498398"/>
    </source>
</evidence>
<dbReference type="Gene3D" id="3.30.9.10">
    <property type="entry name" value="D-Amino Acid Oxidase, subunit A, domain 2"/>
    <property type="match status" value="1"/>
</dbReference>